<dbReference type="InterPro" id="IPR006140">
    <property type="entry name" value="D-isomer_DH_NAD-bd"/>
</dbReference>
<dbReference type="InterPro" id="IPR036291">
    <property type="entry name" value="NAD(P)-bd_dom_sf"/>
</dbReference>
<evidence type="ECO:0000259" key="7">
    <source>
        <dbReference type="Pfam" id="PF02826"/>
    </source>
</evidence>
<accession>A0A167QCW4</accession>
<protein>
    <submittedName>
        <fullName evidence="8">D-3-phosphoglycerate dehydrogenase</fullName>
    </submittedName>
</protein>
<dbReference type="Pfam" id="PF00389">
    <property type="entry name" value="2-Hacid_dh"/>
    <property type="match status" value="1"/>
</dbReference>
<dbReference type="SUPFAM" id="SSF51735">
    <property type="entry name" value="NAD(P)-binding Rossmann-fold domains"/>
    <property type="match status" value="1"/>
</dbReference>
<dbReference type="PANTHER" id="PTHR42789:SF1">
    <property type="entry name" value="D-ISOMER SPECIFIC 2-HYDROXYACID DEHYDROGENASE FAMILY PROTEIN (AFU_ORTHOLOGUE AFUA_6G10090)"/>
    <property type="match status" value="1"/>
</dbReference>
<feature type="domain" description="D-isomer specific 2-hydroxyacid dehydrogenase NAD-binding" evidence="7">
    <location>
        <begin position="107"/>
        <end position="287"/>
    </location>
</feature>
<dbReference type="PhylomeDB" id="A0A167QCW4"/>
<dbReference type="FunFam" id="3.40.50.720:FF:000203">
    <property type="entry name" value="D-3-phosphoglycerate dehydrogenase (SerA)"/>
    <property type="match status" value="1"/>
</dbReference>
<dbReference type="GO" id="GO:0051287">
    <property type="term" value="F:NAD binding"/>
    <property type="evidence" value="ECO:0007669"/>
    <property type="project" value="InterPro"/>
</dbReference>
<dbReference type="PANTHER" id="PTHR42789">
    <property type="entry name" value="D-ISOMER SPECIFIC 2-HYDROXYACID DEHYDROGENASE FAMILY PROTEIN (AFU_ORTHOLOGUE AFUA_6G10090)"/>
    <property type="match status" value="1"/>
</dbReference>
<dbReference type="PROSITE" id="PS00065">
    <property type="entry name" value="D_2_HYDROXYACID_DH_1"/>
    <property type="match status" value="1"/>
</dbReference>
<name>A0A167QCW4_PENCH</name>
<evidence type="ECO:0000256" key="1">
    <source>
        <dbReference type="ARBA" id="ARBA00005854"/>
    </source>
</evidence>
<dbReference type="InterPro" id="IPR050857">
    <property type="entry name" value="D-2-hydroxyacid_DH"/>
</dbReference>
<evidence type="ECO:0000256" key="4">
    <source>
        <dbReference type="ARBA" id="ARBA00023027"/>
    </source>
</evidence>
<organism evidence="8">
    <name type="scientific">Penicillium chrysogenum</name>
    <name type="common">Penicillium notatum</name>
    <dbReference type="NCBI Taxonomy" id="5076"/>
    <lineage>
        <taxon>Eukaryota</taxon>
        <taxon>Fungi</taxon>
        <taxon>Dikarya</taxon>
        <taxon>Ascomycota</taxon>
        <taxon>Pezizomycotina</taxon>
        <taxon>Eurotiomycetes</taxon>
        <taxon>Eurotiomycetidae</taxon>
        <taxon>Eurotiales</taxon>
        <taxon>Aspergillaceae</taxon>
        <taxon>Penicillium</taxon>
        <taxon>Penicillium chrysogenum species complex</taxon>
    </lineage>
</organism>
<keyword evidence="2" id="KW-0028">Amino-acid biosynthesis</keyword>
<evidence type="ECO:0000256" key="2">
    <source>
        <dbReference type="ARBA" id="ARBA00022605"/>
    </source>
</evidence>
<dbReference type="Pfam" id="PF02826">
    <property type="entry name" value="2-Hacid_dh_C"/>
    <property type="match status" value="1"/>
</dbReference>
<dbReference type="EMBL" id="CM002800">
    <property type="protein sequence ID" value="KZN84609.1"/>
    <property type="molecule type" value="Genomic_DNA"/>
</dbReference>
<dbReference type="InterPro" id="IPR029752">
    <property type="entry name" value="D-isomer_DH_CS1"/>
</dbReference>
<dbReference type="SUPFAM" id="SSF52283">
    <property type="entry name" value="Formate/glycerate dehydrogenase catalytic domain-like"/>
    <property type="match status" value="1"/>
</dbReference>
<dbReference type="GO" id="GO:0008652">
    <property type="term" value="P:amino acid biosynthetic process"/>
    <property type="evidence" value="ECO:0007669"/>
    <property type="project" value="UniProtKB-KW"/>
</dbReference>
<dbReference type="InterPro" id="IPR006139">
    <property type="entry name" value="D-isomer_2_OHA_DH_cat_dom"/>
</dbReference>
<reference evidence="8" key="1">
    <citation type="journal article" date="2014" name="Genome Announc.">
        <title>Complete sequencing and chromosome-scale genome assembly of the industrial progenitor strain P2niaD18 from the penicillin producer Penicillium chrysogenum.</title>
        <authorList>
            <person name="Specht T."/>
            <person name="Dahlmann T.A."/>
            <person name="Zadra I."/>
            <person name="Kurnsteiner H."/>
            <person name="Kuck U."/>
        </authorList>
    </citation>
    <scope>NUCLEOTIDE SEQUENCE [LARGE SCALE GENOMIC DNA]</scope>
    <source>
        <strain evidence="8">P2niaD18</strain>
    </source>
</reference>
<dbReference type="AlphaFoldDB" id="A0A167QCW4"/>
<keyword evidence="4" id="KW-0520">NAD</keyword>
<sequence>MGSITPKPTIYLLEVFPPKAVEYCQQRFHTILPTDPEVDHWREKASAILIREKTISAEDINSAPNLRVIGKQGVGIDIIDQDACDARGIPILNTPGANAQSVAELVLALTLAVARQLGPIVSKQAVGKEVRKEHCSGLMLTGKTIGVIGMGSIGLAVAQMFQGAFNVKVYAYDPFAPMDAWGDVPHMRVQEVAKLLPHVDVLTLHLPLNKDTRNLIAWPQLKVMRSDSILINAARGGIVKEDDLLRALQEGVIAGAGLDCHKTEPPVLKDYEEFWATGRVISTPHIGATTKETQVHTATTALDRVYKFLTD</sequence>
<proteinExistence type="inferred from homology"/>
<evidence type="ECO:0000259" key="6">
    <source>
        <dbReference type="Pfam" id="PF00389"/>
    </source>
</evidence>
<feature type="domain" description="D-isomer specific 2-hydroxyacid dehydrogenase catalytic" evidence="6">
    <location>
        <begin position="12"/>
        <end position="310"/>
    </location>
</feature>
<dbReference type="Gene3D" id="3.40.50.720">
    <property type="entry name" value="NAD(P)-binding Rossmann-like Domain"/>
    <property type="match status" value="2"/>
</dbReference>
<evidence type="ECO:0000313" key="8">
    <source>
        <dbReference type="EMBL" id="KZN84609.1"/>
    </source>
</evidence>
<gene>
    <name evidence="8" type="ORF">EN45_087510</name>
</gene>
<evidence type="ECO:0000256" key="5">
    <source>
        <dbReference type="RuleBase" id="RU003719"/>
    </source>
</evidence>
<keyword evidence="3 5" id="KW-0560">Oxidoreductase</keyword>
<evidence type="ECO:0000256" key="3">
    <source>
        <dbReference type="ARBA" id="ARBA00023002"/>
    </source>
</evidence>
<dbReference type="GO" id="GO:0016616">
    <property type="term" value="F:oxidoreductase activity, acting on the CH-OH group of donors, NAD or NADP as acceptor"/>
    <property type="evidence" value="ECO:0007669"/>
    <property type="project" value="InterPro"/>
</dbReference>
<dbReference type="Proteomes" id="UP000076449">
    <property type="component" value="Chromosome III"/>
</dbReference>
<comment type="similarity">
    <text evidence="1 5">Belongs to the D-isomer specific 2-hydroxyacid dehydrogenase family.</text>
</comment>